<dbReference type="VEuPathDB" id="VectorBase:AFAF003321"/>
<organism evidence="5 6">
    <name type="scientific">Anopheles farauti</name>
    <dbReference type="NCBI Taxonomy" id="69004"/>
    <lineage>
        <taxon>Eukaryota</taxon>
        <taxon>Metazoa</taxon>
        <taxon>Ecdysozoa</taxon>
        <taxon>Arthropoda</taxon>
        <taxon>Hexapoda</taxon>
        <taxon>Insecta</taxon>
        <taxon>Pterygota</taxon>
        <taxon>Neoptera</taxon>
        <taxon>Endopterygota</taxon>
        <taxon>Diptera</taxon>
        <taxon>Nematocera</taxon>
        <taxon>Culicoidea</taxon>
        <taxon>Culicidae</taxon>
        <taxon>Anophelinae</taxon>
        <taxon>Anopheles</taxon>
    </lineage>
</organism>
<keyword evidence="2" id="KW-0677">Repeat</keyword>
<dbReference type="InterPro" id="IPR018247">
    <property type="entry name" value="EF_Hand_1_Ca_BS"/>
</dbReference>
<dbReference type="AlphaFoldDB" id="A0A182Q589"/>
<dbReference type="FunFam" id="1.10.238.10:FF:000251">
    <property type="entry name" value="Calmodulin-related protein 97A"/>
    <property type="match status" value="1"/>
</dbReference>
<evidence type="ECO:0000256" key="3">
    <source>
        <dbReference type="ARBA" id="ARBA00022837"/>
    </source>
</evidence>
<dbReference type="PROSITE" id="PS50222">
    <property type="entry name" value="EF_HAND_2"/>
    <property type="match status" value="4"/>
</dbReference>
<feature type="domain" description="EF-hand" evidence="4">
    <location>
        <begin position="47"/>
        <end position="82"/>
    </location>
</feature>
<reference evidence="6" key="1">
    <citation type="submission" date="2014-01" db="EMBL/GenBank/DDBJ databases">
        <title>The Genome Sequence of Anopheles farauti FAR1 (V2).</title>
        <authorList>
            <consortium name="The Broad Institute Genomics Platform"/>
            <person name="Neafsey D.E."/>
            <person name="Besansky N."/>
            <person name="Howell P."/>
            <person name="Walton C."/>
            <person name="Young S.K."/>
            <person name="Zeng Q."/>
            <person name="Gargeya S."/>
            <person name="Fitzgerald M."/>
            <person name="Haas B."/>
            <person name="Abouelleil A."/>
            <person name="Allen A.W."/>
            <person name="Alvarado L."/>
            <person name="Arachchi H.M."/>
            <person name="Berlin A.M."/>
            <person name="Chapman S.B."/>
            <person name="Gainer-Dewar J."/>
            <person name="Goldberg J."/>
            <person name="Griggs A."/>
            <person name="Gujja S."/>
            <person name="Hansen M."/>
            <person name="Howarth C."/>
            <person name="Imamovic A."/>
            <person name="Ireland A."/>
            <person name="Larimer J."/>
            <person name="McCowan C."/>
            <person name="Murphy C."/>
            <person name="Pearson M."/>
            <person name="Poon T.W."/>
            <person name="Priest M."/>
            <person name="Roberts A."/>
            <person name="Saif S."/>
            <person name="Shea T."/>
            <person name="Sisk P."/>
            <person name="Sykes S."/>
            <person name="Wortman J."/>
            <person name="Nusbaum C."/>
            <person name="Birren B."/>
        </authorList>
    </citation>
    <scope>NUCLEOTIDE SEQUENCE [LARGE SCALE GENOMIC DNA]</scope>
    <source>
        <strain evidence="6">FAR1</strain>
    </source>
</reference>
<evidence type="ECO:0000259" key="4">
    <source>
        <dbReference type="PROSITE" id="PS50222"/>
    </source>
</evidence>
<keyword evidence="1" id="KW-0479">Metal-binding</keyword>
<evidence type="ECO:0000256" key="2">
    <source>
        <dbReference type="ARBA" id="ARBA00022737"/>
    </source>
</evidence>
<accession>A0A182Q589</accession>
<dbReference type="EnsemblMetazoa" id="AFAF003321-RA">
    <property type="protein sequence ID" value="AFAF003321-PA"/>
    <property type="gene ID" value="AFAF003321"/>
</dbReference>
<dbReference type="STRING" id="69004.A0A182Q589"/>
<sequence>MIQSESELSEQQEQHFREMFEMFDRDGSGSISTTELGDLMRALRQNPTQAELEQMIYEVDSDGNGRIEWEEFVALMKMKSREPVDEKELYAAFKVFDRNGDGFLSVEELSDVMQNFGERLTPQEVQDLLAEADIDGDGRINYEEFVYMLLK</sequence>
<dbReference type="PANTHER" id="PTHR23048">
    <property type="entry name" value="MYOSIN LIGHT CHAIN 1, 3"/>
    <property type="match status" value="1"/>
</dbReference>
<name>A0A182Q589_9DIPT</name>
<dbReference type="PANTHER" id="PTHR23048:SF0">
    <property type="entry name" value="CALMODULIN LIKE 3"/>
    <property type="match status" value="1"/>
</dbReference>
<dbReference type="SUPFAM" id="SSF47473">
    <property type="entry name" value="EF-hand"/>
    <property type="match status" value="1"/>
</dbReference>
<evidence type="ECO:0000313" key="6">
    <source>
        <dbReference type="Proteomes" id="UP000075886"/>
    </source>
</evidence>
<evidence type="ECO:0000256" key="1">
    <source>
        <dbReference type="ARBA" id="ARBA00022723"/>
    </source>
</evidence>
<protein>
    <recommendedName>
        <fullName evidence="4">EF-hand domain-containing protein</fullName>
    </recommendedName>
</protein>
<dbReference type="EMBL" id="AXCN02000482">
    <property type="status" value="NOT_ANNOTATED_CDS"/>
    <property type="molecule type" value="Genomic_DNA"/>
</dbReference>
<feature type="domain" description="EF-hand" evidence="4">
    <location>
        <begin position="11"/>
        <end position="46"/>
    </location>
</feature>
<reference evidence="5" key="2">
    <citation type="submission" date="2020-05" db="UniProtKB">
        <authorList>
            <consortium name="EnsemblMetazoa"/>
        </authorList>
    </citation>
    <scope>IDENTIFICATION</scope>
    <source>
        <strain evidence="5">FAR1</strain>
    </source>
</reference>
<feature type="domain" description="EF-hand" evidence="4">
    <location>
        <begin position="84"/>
        <end position="119"/>
    </location>
</feature>
<dbReference type="InterPro" id="IPR050230">
    <property type="entry name" value="CALM/Myosin/TropC-like"/>
</dbReference>
<dbReference type="Proteomes" id="UP000075886">
    <property type="component" value="Unassembled WGS sequence"/>
</dbReference>
<dbReference type="Pfam" id="PF13499">
    <property type="entry name" value="EF-hand_7"/>
    <property type="match status" value="2"/>
</dbReference>
<keyword evidence="6" id="KW-1185">Reference proteome</keyword>
<dbReference type="PROSITE" id="PS00018">
    <property type="entry name" value="EF_HAND_1"/>
    <property type="match status" value="4"/>
</dbReference>
<dbReference type="InterPro" id="IPR002048">
    <property type="entry name" value="EF_hand_dom"/>
</dbReference>
<evidence type="ECO:0000313" key="5">
    <source>
        <dbReference type="EnsemblMetazoa" id="AFAF003321-PA"/>
    </source>
</evidence>
<dbReference type="GO" id="GO:0016460">
    <property type="term" value="C:myosin II complex"/>
    <property type="evidence" value="ECO:0007669"/>
    <property type="project" value="TreeGrafter"/>
</dbReference>
<dbReference type="SMART" id="SM00054">
    <property type="entry name" value="EFh"/>
    <property type="match status" value="4"/>
</dbReference>
<dbReference type="GO" id="GO:0005509">
    <property type="term" value="F:calcium ion binding"/>
    <property type="evidence" value="ECO:0007669"/>
    <property type="project" value="InterPro"/>
</dbReference>
<dbReference type="FunFam" id="1.10.238.10:FF:000181">
    <property type="entry name" value="CALML5 isoform 1"/>
    <property type="match status" value="1"/>
</dbReference>
<dbReference type="Gene3D" id="1.10.238.10">
    <property type="entry name" value="EF-hand"/>
    <property type="match status" value="2"/>
</dbReference>
<keyword evidence="3" id="KW-0106">Calcium</keyword>
<feature type="domain" description="EF-hand" evidence="4">
    <location>
        <begin position="120"/>
        <end position="151"/>
    </location>
</feature>
<dbReference type="InterPro" id="IPR011992">
    <property type="entry name" value="EF-hand-dom_pair"/>
</dbReference>
<proteinExistence type="predicted"/>
<dbReference type="PRINTS" id="PR01697">
    <property type="entry name" value="PARVALBUMIN"/>
</dbReference>